<keyword evidence="2" id="KW-1185">Reference proteome</keyword>
<dbReference type="Proteomes" id="UP001598138">
    <property type="component" value="Unassembled WGS sequence"/>
</dbReference>
<protein>
    <submittedName>
        <fullName evidence="1">Uncharacterized protein</fullName>
    </submittedName>
</protein>
<gene>
    <name evidence="1" type="ORF">U0R10_02195</name>
</gene>
<dbReference type="RefSeq" id="WP_377982055.1">
    <property type="nucleotide sequence ID" value="NZ_JBBKXZ010000001.1"/>
</dbReference>
<dbReference type="EMBL" id="JBBKXZ010000001">
    <property type="protein sequence ID" value="MFD3393422.1"/>
    <property type="molecule type" value="Genomic_DNA"/>
</dbReference>
<sequence length="90" mass="10399">MVYYTVYTDSISAVNEFAKFNYSCENGDNEFQIKINVSDLENFRASVIYFKSNGKSKMLELMEDWCQDFVSDGEEIPIGLDEEILEILNS</sequence>
<evidence type="ECO:0000313" key="1">
    <source>
        <dbReference type="EMBL" id="MFD3393422.1"/>
    </source>
</evidence>
<evidence type="ECO:0000313" key="2">
    <source>
        <dbReference type="Proteomes" id="UP001598138"/>
    </source>
</evidence>
<proteinExistence type="predicted"/>
<name>A0ABW6DCH8_9BACT</name>
<organism evidence="1 2">
    <name type="scientific">Aquirufa avitistagni</name>
    <dbReference type="NCBI Taxonomy" id="3104728"/>
    <lineage>
        <taxon>Bacteria</taxon>
        <taxon>Pseudomonadati</taxon>
        <taxon>Bacteroidota</taxon>
        <taxon>Cytophagia</taxon>
        <taxon>Cytophagales</taxon>
        <taxon>Flectobacillaceae</taxon>
        <taxon>Aquirufa</taxon>
    </lineage>
</organism>
<reference evidence="1 2" key="1">
    <citation type="submission" date="2024-03" db="EMBL/GenBank/DDBJ databases">
        <title>Aquirufa genome sequencing.</title>
        <authorList>
            <person name="Pitt A."/>
            <person name="Hahn M.W."/>
        </authorList>
    </citation>
    <scope>NUCLEOTIDE SEQUENCE [LARGE SCALE GENOMIC DNA]</scope>
    <source>
        <strain evidence="1 2">OSTEICH-129V</strain>
    </source>
</reference>
<comment type="caution">
    <text evidence="1">The sequence shown here is derived from an EMBL/GenBank/DDBJ whole genome shotgun (WGS) entry which is preliminary data.</text>
</comment>
<accession>A0ABW6DCH8</accession>